<evidence type="ECO:0000256" key="2">
    <source>
        <dbReference type="SAM" id="Phobius"/>
    </source>
</evidence>
<keyword evidence="2" id="KW-1133">Transmembrane helix</keyword>
<organism evidence="3 4">
    <name type="scientific">Synoicihabitans lomoniglobus</name>
    <dbReference type="NCBI Taxonomy" id="2909285"/>
    <lineage>
        <taxon>Bacteria</taxon>
        <taxon>Pseudomonadati</taxon>
        <taxon>Verrucomicrobiota</taxon>
        <taxon>Opitutia</taxon>
        <taxon>Opitutales</taxon>
        <taxon>Opitutaceae</taxon>
        <taxon>Synoicihabitans</taxon>
    </lineage>
</organism>
<dbReference type="EMBL" id="CP119075">
    <property type="protein sequence ID" value="WED66490.1"/>
    <property type="molecule type" value="Genomic_DNA"/>
</dbReference>
<keyword evidence="2" id="KW-0812">Transmembrane</keyword>
<evidence type="ECO:0000313" key="3">
    <source>
        <dbReference type="EMBL" id="WED66490.1"/>
    </source>
</evidence>
<dbReference type="KEGG" id="slom:PXH66_06465"/>
<dbReference type="Proteomes" id="UP001218638">
    <property type="component" value="Chromosome"/>
</dbReference>
<keyword evidence="2" id="KW-0472">Membrane</keyword>
<evidence type="ECO:0000256" key="1">
    <source>
        <dbReference type="SAM" id="MobiDB-lite"/>
    </source>
</evidence>
<accession>A0AAF0CR20</accession>
<gene>
    <name evidence="3" type="ORF">PXH66_06465</name>
</gene>
<name>A0AAF0CR20_9BACT</name>
<reference evidence="3" key="1">
    <citation type="submission" date="2023-03" db="EMBL/GenBank/DDBJ databases">
        <title>Lomoglobus Profundus gen. nov., sp. nov., a novel member of the phylum Verrucomicrobia, isolated from deep-marine sediment of South China Sea.</title>
        <authorList>
            <person name="Ahmad T."/>
            <person name="Ishaq S.E."/>
            <person name="Wang F."/>
        </authorList>
    </citation>
    <scope>NUCLEOTIDE SEQUENCE</scope>
    <source>
        <strain evidence="3">LMO-M01</strain>
    </source>
</reference>
<sequence length="171" mass="18577">MAITATVIGTGALVALGVALGWMLPNHGVAAFSVGIGIFAGIIALTAILFVRATVQYSRNFVTHFEIWPKSNLAVVRTAGWWNERLTLVPWIDFRTGSGELPAKSARSEALSQVMLRSGRRLIFEQTKGEAPHGWVALHRFIERCSLPEDQDTQPVDRSDPLGLPGLATLS</sequence>
<evidence type="ECO:0000313" key="4">
    <source>
        <dbReference type="Proteomes" id="UP001218638"/>
    </source>
</evidence>
<keyword evidence="4" id="KW-1185">Reference proteome</keyword>
<proteinExistence type="predicted"/>
<dbReference type="RefSeq" id="WP_330929064.1">
    <property type="nucleotide sequence ID" value="NZ_CP119075.1"/>
</dbReference>
<feature type="transmembrane region" description="Helical" evidence="2">
    <location>
        <begin position="31"/>
        <end position="51"/>
    </location>
</feature>
<protein>
    <submittedName>
        <fullName evidence="3">Uncharacterized protein</fullName>
    </submittedName>
</protein>
<feature type="region of interest" description="Disordered" evidence="1">
    <location>
        <begin position="149"/>
        <end position="171"/>
    </location>
</feature>
<dbReference type="AlphaFoldDB" id="A0AAF0CR20"/>